<evidence type="ECO:0000313" key="2">
    <source>
        <dbReference type="Proteomes" id="UP000442469"/>
    </source>
</evidence>
<name>A0A6N8EQ98_PAEMA</name>
<comment type="caution">
    <text evidence="1">The sequence shown here is derived from an EMBL/GenBank/DDBJ whole genome shotgun (WGS) entry which is preliminary data.</text>
</comment>
<sequence>MENFMKALDEAIHAWSQLGEQWEKIEADFSDKISGGYPFDKDFREILFDLMEWRETINK</sequence>
<dbReference type="EMBL" id="WNZZ01000001">
    <property type="protein sequence ID" value="MUG20940.1"/>
    <property type="molecule type" value="Genomic_DNA"/>
</dbReference>
<protein>
    <submittedName>
        <fullName evidence="1">Uncharacterized protein</fullName>
    </submittedName>
</protein>
<organism evidence="1 2">
    <name type="scientific">Paenibacillus macerans</name>
    <name type="common">Bacillus macerans</name>
    <dbReference type="NCBI Taxonomy" id="44252"/>
    <lineage>
        <taxon>Bacteria</taxon>
        <taxon>Bacillati</taxon>
        <taxon>Bacillota</taxon>
        <taxon>Bacilli</taxon>
        <taxon>Bacillales</taxon>
        <taxon>Paenibacillaceae</taxon>
        <taxon>Paenibacillus</taxon>
    </lineage>
</organism>
<reference evidence="1 2" key="1">
    <citation type="submission" date="2019-11" db="EMBL/GenBank/DDBJ databases">
        <title>Draft genome sequences of five Paenibacillus species of dairy origin.</title>
        <authorList>
            <person name="Olajide A.M."/>
            <person name="Chen S."/>
            <person name="Lapointe G."/>
        </authorList>
    </citation>
    <scope>NUCLEOTIDE SEQUENCE [LARGE SCALE GENOMIC DNA]</scope>
    <source>
        <strain evidence="1 2">3CT49</strain>
    </source>
</reference>
<accession>A0A6N8EQ98</accession>
<proteinExistence type="predicted"/>
<evidence type="ECO:0000313" key="1">
    <source>
        <dbReference type="EMBL" id="MUG20940.1"/>
    </source>
</evidence>
<dbReference type="Proteomes" id="UP000442469">
    <property type="component" value="Unassembled WGS sequence"/>
</dbReference>
<gene>
    <name evidence="1" type="ORF">GNQ08_00595</name>
</gene>
<dbReference type="AlphaFoldDB" id="A0A6N8EQ98"/>
<dbReference type="RefSeq" id="WP_155619221.1">
    <property type="nucleotide sequence ID" value="NZ_CP086393.1"/>
</dbReference>